<dbReference type="InterPro" id="IPR014973">
    <property type="entry name" value="DUF1835"/>
</dbReference>
<dbReference type="InterPro" id="IPR022123">
    <property type="entry name" value="DUF3658"/>
</dbReference>
<evidence type="ECO:0000313" key="4">
    <source>
        <dbReference type="Proteomes" id="UP001163096"/>
    </source>
</evidence>
<dbReference type="AlphaFoldDB" id="A0A9X9S299"/>
<sequence>MHTGTQHITFSESGRGTVRHALKDTDCTVISLPDDLGIGPIFPYDSDTRIDFFRGLCPEDEFVKYAGEMKTLSETFWQSVSEAYEKRVVWFSRRSVMEYAGFLEFLSRQDDLSRIEIVDLTDGISVDDVDIYGGKPYRIVTDAIGAMRPEWIVAAVSTARLLREDEVAYYRAVWERLQEENACLRTLWRGQLYSAEEDIYDAFICNHVTDVWAPAARVVGEVLGQLSDEYHQTGDIYIYSRLLHLADMGKVTCRGDHKAMRLLEVKRNCP</sequence>
<gene>
    <name evidence="3" type="ORF">OU421_08815</name>
</gene>
<evidence type="ECO:0000259" key="1">
    <source>
        <dbReference type="Pfam" id="PF08874"/>
    </source>
</evidence>
<dbReference type="Pfam" id="PF12395">
    <property type="entry name" value="DUF3658"/>
    <property type="match status" value="1"/>
</dbReference>
<reference evidence="3" key="1">
    <citation type="submission" date="2022-11" db="EMBL/GenBank/DDBJ databases">
        <title>Complete genome sequence of Methanogenium organophilum DSM 3596.</title>
        <authorList>
            <person name="Chen S.-C."/>
            <person name="Lai S.-J."/>
            <person name="You Y.-T."/>
        </authorList>
    </citation>
    <scope>NUCLEOTIDE SEQUENCE</scope>
    <source>
        <strain evidence="3">DSM 3596</strain>
    </source>
</reference>
<dbReference type="RefSeq" id="WP_268185730.1">
    <property type="nucleotide sequence ID" value="NZ_CP113361.1"/>
</dbReference>
<evidence type="ECO:0000313" key="3">
    <source>
        <dbReference type="EMBL" id="WAI00529.1"/>
    </source>
</evidence>
<protein>
    <submittedName>
        <fullName evidence="3">DUF3658 domain-containing protein</fullName>
    </submittedName>
</protein>
<feature type="domain" description="DUF1835" evidence="1">
    <location>
        <begin position="7"/>
        <end position="91"/>
    </location>
</feature>
<dbReference type="GeneID" id="76835199"/>
<name>A0A9X9S299_METOG</name>
<dbReference type="EMBL" id="CP113361">
    <property type="protein sequence ID" value="WAI00529.1"/>
    <property type="molecule type" value="Genomic_DNA"/>
</dbReference>
<feature type="domain" description="DUF3658" evidence="2">
    <location>
        <begin position="158"/>
        <end position="261"/>
    </location>
</feature>
<evidence type="ECO:0000259" key="2">
    <source>
        <dbReference type="Pfam" id="PF12395"/>
    </source>
</evidence>
<dbReference type="KEGG" id="mou:OU421_08815"/>
<dbReference type="Proteomes" id="UP001163096">
    <property type="component" value="Chromosome"/>
</dbReference>
<keyword evidence="4" id="KW-1185">Reference proteome</keyword>
<accession>A0A9X9S299</accession>
<dbReference type="Pfam" id="PF08874">
    <property type="entry name" value="DUF1835"/>
    <property type="match status" value="1"/>
</dbReference>
<proteinExistence type="predicted"/>
<organism evidence="3 4">
    <name type="scientific">Methanogenium organophilum</name>
    <dbReference type="NCBI Taxonomy" id="2199"/>
    <lineage>
        <taxon>Archaea</taxon>
        <taxon>Methanobacteriati</taxon>
        <taxon>Methanobacteriota</taxon>
        <taxon>Stenosarchaea group</taxon>
        <taxon>Methanomicrobia</taxon>
        <taxon>Methanomicrobiales</taxon>
        <taxon>Methanomicrobiaceae</taxon>
        <taxon>Methanogenium</taxon>
    </lineage>
</organism>